<evidence type="ECO:0008006" key="3">
    <source>
        <dbReference type="Google" id="ProtNLM"/>
    </source>
</evidence>
<dbReference type="GeneID" id="94235323"/>
<evidence type="ECO:0000313" key="1">
    <source>
        <dbReference type="EMBL" id="MEZ8054689.1"/>
    </source>
</evidence>
<proteinExistence type="predicted"/>
<dbReference type="EMBL" id="JBGOOL010000048">
    <property type="protein sequence ID" value="MEZ8054689.1"/>
    <property type="molecule type" value="Genomic_DNA"/>
</dbReference>
<protein>
    <recommendedName>
        <fullName evidence="3">NAD-dependent protein deacylase</fullName>
    </recommendedName>
</protein>
<gene>
    <name evidence="1" type="ORF">ACED57_16230</name>
</gene>
<sequence>MKVIILSGAGLSVPSELPAYEDIKNTPEYQAFQGASPCEVLALVKKIRHQYE</sequence>
<accession>A0ABV4KQI2</accession>
<evidence type="ECO:0000313" key="2">
    <source>
        <dbReference type="Proteomes" id="UP001569175"/>
    </source>
</evidence>
<organism evidence="1 2">
    <name type="scientific">Vibrio atlanticus</name>
    <dbReference type="NCBI Taxonomy" id="693153"/>
    <lineage>
        <taxon>Bacteria</taxon>
        <taxon>Pseudomonadati</taxon>
        <taxon>Pseudomonadota</taxon>
        <taxon>Gammaproteobacteria</taxon>
        <taxon>Vibrionales</taxon>
        <taxon>Vibrionaceae</taxon>
        <taxon>Vibrio</taxon>
    </lineage>
</organism>
<keyword evidence="2" id="KW-1185">Reference proteome</keyword>
<name>A0ABV4KQI2_9VIBR</name>
<dbReference type="Proteomes" id="UP001569175">
    <property type="component" value="Unassembled WGS sequence"/>
</dbReference>
<dbReference type="RefSeq" id="WP_017101689.1">
    <property type="nucleotide sequence ID" value="NZ_AP025461.1"/>
</dbReference>
<comment type="caution">
    <text evidence="1">The sequence shown here is derived from an EMBL/GenBank/DDBJ whole genome shotgun (WGS) entry which is preliminary data.</text>
</comment>
<reference evidence="1 2" key="1">
    <citation type="submission" date="2024-06" db="EMBL/GenBank/DDBJ databases">
        <authorList>
            <person name="Steensen K."/>
            <person name="Seneca J."/>
            <person name="Bartlau N."/>
            <person name="Yu A.X."/>
            <person name="Polz M.F."/>
        </authorList>
    </citation>
    <scope>NUCLEOTIDE SEQUENCE [LARGE SCALE GENOMIC DNA]</scope>
    <source>
        <strain evidence="1 2">1F9</strain>
    </source>
</reference>